<feature type="region of interest" description="Disordered" evidence="2">
    <location>
        <begin position="380"/>
        <end position="408"/>
    </location>
</feature>
<evidence type="ECO:0000313" key="4">
    <source>
        <dbReference type="Proteomes" id="UP000256970"/>
    </source>
</evidence>
<sequence length="408" mass="40102">MAEAALGVKNMALDTLSGEYDTLKQENSQLVNLATAKGGDQVPLLMRSLAQARLEAQHAALEAAALRCRLEEETGLRQDLERELEDTAAAAQELWESMQAVYSEAADSRAPSRAGSAASDDGWGTPPGAASPTSSTAAGLTPQQQQQRPQTPLQQGIAAAAAAALAAAAAAAEQQQRQQQQGEAGSSRPATPVRLTLPGTPAAAAAAGGNSDEAVVVEGIAPAATAAAAAAVGLHVPLTGILTPLEDKLQSLSSKLVGLVSWLDARDTASPGSTPRSSSTAAPTRYSTPRLATAAASPAGAAAAAGGSASSTGLRLGLLPLGSPVGGSGELYGVAAALDAAAAAGPDSPRSSAAKRRPSPRMSMAASLAAAAAAAGADVDAKGGSGAAAAGNDTGANRAADVCRVKDS</sequence>
<feature type="region of interest" description="Disordered" evidence="2">
    <location>
        <begin position="343"/>
        <end position="362"/>
    </location>
</feature>
<name>A0A383W984_TETOB</name>
<feature type="compositionally biased region" description="Low complexity" evidence="2">
    <location>
        <begin position="268"/>
        <end position="293"/>
    </location>
</feature>
<feature type="region of interest" description="Disordered" evidence="2">
    <location>
        <begin position="266"/>
        <end position="293"/>
    </location>
</feature>
<gene>
    <name evidence="3" type="ORF">BQ4739_LOCUS14249</name>
</gene>
<reference evidence="3 4" key="1">
    <citation type="submission" date="2016-10" db="EMBL/GenBank/DDBJ databases">
        <authorList>
            <person name="Cai Z."/>
        </authorList>
    </citation>
    <scope>NUCLEOTIDE SEQUENCE [LARGE SCALE GENOMIC DNA]</scope>
</reference>
<feature type="compositionally biased region" description="Low complexity" evidence="2">
    <location>
        <begin position="172"/>
        <end position="184"/>
    </location>
</feature>
<accession>A0A383W984</accession>
<feature type="region of interest" description="Disordered" evidence="2">
    <location>
        <begin position="172"/>
        <end position="196"/>
    </location>
</feature>
<keyword evidence="1" id="KW-0175">Coiled coil</keyword>
<protein>
    <submittedName>
        <fullName evidence="3">Uncharacterized protein</fullName>
    </submittedName>
</protein>
<evidence type="ECO:0000313" key="3">
    <source>
        <dbReference type="EMBL" id="SZX73991.1"/>
    </source>
</evidence>
<keyword evidence="4" id="KW-1185">Reference proteome</keyword>
<dbReference type="AlphaFoldDB" id="A0A383W984"/>
<dbReference type="Proteomes" id="UP000256970">
    <property type="component" value="Unassembled WGS sequence"/>
</dbReference>
<proteinExistence type="predicted"/>
<evidence type="ECO:0000256" key="1">
    <source>
        <dbReference type="SAM" id="Coils"/>
    </source>
</evidence>
<feature type="compositionally biased region" description="Low complexity" evidence="2">
    <location>
        <begin position="387"/>
        <end position="400"/>
    </location>
</feature>
<dbReference type="EMBL" id="FNXT01001203">
    <property type="protein sequence ID" value="SZX73991.1"/>
    <property type="molecule type" value="Genomic_DNA"/>
</dbReference>
<feature type="region of interest" description="Disordered" evidence="2">
    <location>
        <begin position="106"/>
        <end position="156"/>
    </location>
</feature>
<feature type="coiled-coil region" evidence="1">
    <location>
        <begin position="63"/>
        <end position="90"/>
    </location>
</feature>
<feature type="compositionally biased region" description="Low complexity" evidence="2">
    <location>
        <begin position="343"/>
        <end position="352"/>
    </location>
</feature>
<evidence type="ECO:0000256" key="2">
    <source>
        <dbReference type="SAM" id="MobiDB-lite"/>
    </source>
</evidence>
<organism evidence="3 4">
    <name type="scientific">Tetradesmus obliquus</name>
    <name type="common">Green alga</name>
    <name type="synonym">Acutodesmus obliquus</name>
    <dbReference type="NCBI Taxonomy" id="3088"/>
    <lineage>
        <taxon>Eukaryota</taxon>
        <taxon>Viridiplantae</taxon>
        <taxon>Chlorophyta</taxon>
        <taxon>core chlorophytes</taxon>
        <taxon>Chlorophyceae</taxon>
        <taxon>CS clade</taxon>
        <taxon>Sphaeropleales</taxon>
        <taxon>Scenedesmaceae</taxon>
        <taxon>Tetradesmus</taxon>
    </lineage>
</organism>
<feature type="compositionally biased region" description="Low complexity" evidence="2">
    <location>
        <begin position="108"/>
        <end position="156"/>
    </location>
</feature>